<evidence type="ECO:0000256" key="2">
    <source>
        <dbReference type="ARBA" id="ARBA00022552"/>
    </source>
</evidence>
<dbReference type="AlphaFoldDB" id="A0A424YFT9"/>
<dbReference type="Pfam" id="PF02590">
    <property type="entry name" value="SPOUT_MTase"/>
    <property type="match status" value="1"/>
</dbReference>
<evidence type="ECO:0000313" key="9">
    <source>
        <dbReference type="Proteomes" id="UP000285138"/>
    </source>
</evidence>
<comment type="function">
    <text evidence="7">Specifically methylates the pseudouridine at position 1915 (m3Psi1915) in 23S rRNA.</text>
</comment>
<dbReference type="InterPro" id="IPR029028">
    <property type="entry name" value="Alpha/beta_knot_MTases"/>
</dbReference>
<keyword evidence="2 7" id="KW-0698">rRNA processing</keyword>
<dbReference type="CDD" id="cd18081">
    <property type="entry name" value="RlmH-like"/>
    <property type="match status" value="1"/>
</dbReference>
<evidence type="ECO:0000313" key="8">
    <source>
        <dbReference type="EMBL" id="RQD76720.1"/>
    </source>
</evidence>
<proteinExistence type="inferred from homology"/>
<dbReference type="GO" id="GO:0070038">
    <property type="term" value="F:rRNA (pseudouridine-N3-)-methyltransferase activity"/>
    <property type="evidence" value="ECO:0007669"/>
    <property type="project" value="UniProtKB-UniRule"/>
</dbReference>
<dbReference type="EMBL" id="QZAA01000111">
    <property type="protein sequence ID" value="RQD76720.1"/>
    <property type="molecule type" value="Genomic_DNA"/>
</dbReference>
<dbReference type="PANTHER" id="PTHR33603">
    <property type="entry name" value="METHYLTRANSFERASE"/>
    <property type="match status" value="1"/>
</dbReference>
<dbReference type="PIRSF" id="PIRSF004505">
    <property type="entry name" value="MT_bac"/>
    <property type="match status" value="1"/>
</dbReference>
<protein>
    <recommendedName>
        <fullName evidence="7">Ribosomal RNA large subunit methyltransferase H</fullName>
        <ecNumber evidence="7">2.1.1.177</ecNumber>
    </recommendedName>
    <alternativeName>
        <fullName evidence="7">23S rRNA (pseudouridine1915-N3)-methyltransferase</fullName>
    </alternativeName>
    <alternativeName>
        <fullName evidence="7">23S rRNA m3Psi1915 methyltransferase</fullName>
    </alternativeName>
    <alternativeName>
        <fullName evidence="7">rRNA (pseudouridine-N3-)-methyltransferase RlmH</fullName>
    </alternativeName>
</protein>
<comment type="subunit">
    <text evidence="7">Homodimer.</text>
</comment>
<dbReference type="HAMAP" id="MF_00658">
    <property type="entry name" value="23SrRNA_methyltr_H"/>
    <property type="match status" value="1"/>
</dbReference>
<evidence type="ECO:0000256" key="3">
    <source>
        <dbReference type="ARBA" id="ARBA00022603"/>
    </source>
</evidence>
<sequence>MRVKIIGVGKVKEKYLQEGMKEYLKRLQPYARVEIIEVPDEKIPEGASPGEEERVKKKEGEKVLKKLDPGAYTVVLALEGTPFSSEEWAWHLEKLTREGQSNINFIIGGTLGLSPEVKKKGDLLLSFSPLTFPHQLMRLILLEQIYRSFKIIRGEPYHR</sequence>
<feature type="binding site" evidence="7">
    <location>
        <position position="76"/>
    </location>
    <ligand>
        <name>S-adenosyl-L-methionine</name>
        <dbReference type="ChEBI" id="CHEBI:59789"/>
    </ligand>
</feature>
<comment type="caution">
    <text evidence="8">The sequence shown here is derived from an EMBL/GenBank/DDBJ whole genome shotgun (WGS) entry which is preliminary data.</text>
</comment>
<keyword evidence="5 7" id="KW-0949">S-adenosyl-L-methionine</keyword>
<keyword evidence="1 7" id="KW-0963">Cytoplasm</keyword>
<dbReference type="GO" id="GO:0005737">
    <property type="term" value="C:cytoplasm"/>
    <property type="evidence" value="ECO:0007669"/>
    <property type="project" value="UniProtKB-SubCell"/>
</dbReference>
<dbReference type="InterPro" id="IPR003742">
    <property type="entry name" value="RlmH-like"/>
</dbReference>
<evidence type="ECO:0000256" key="5">
    <source>
        <dbReference type="ARBA" id="ARBA00022691"/>
    </source>
</evidence>
<dbReference type="EC" id="2.1.1.177" evidence="7"/>
<dbReference type="PANTHER" id="PTHR33603:SF1">
    <property type="entry name" value="RIBOSOMAL RNA LARGE SUBUNIT METHYLTRANSFERASE H"/>
    <property type="match status" value="1"/>
</dbReference>
<evidence type="ECO:0000256" key="1">
    <source>
        <dbReference type="ARBA" id="ARBA00022490"/>
    </source>
</evidence>
<evidence type="ECO:0000256" key="6">
    <source>
        <dbReference type="ARBA" id="ARBA00038303"/>
    </source>
</evidence>
<organism evidence="8 9">
    <name type="scientific">Candidatus Syntrophonatronum acetioxidans</name>
    <dbReference type="NCBI Taxonomy" id="1795816"/>
    <lineage>
        <taxon>Bacteria</taxon>
        <taxon>Bacillati</taxon>
        <taxon>Bacillota</taxon>
        <taxon>Clostridia</taxon>
        <taxon>Eubacteriales</taxon>
        <taxon>Syntrophomonadaceae</taxon>
        <taxon>Candidatus Syntrophonatronum</taxon>
    </lineage>
</organism>
<evidence type="ECO:0000256" key="4">
    <source>
        <dbReference type="ARBA" id="ARBA00022679"/>
    </source>
</evidence>
<dbReference type="Proteomes" id="UP000285138">
    <property type="component" value="Unassembled WGS sequence"/>
</dbReference>
<feature type="binding site" evidence="7">
    <location>
        <begin position="127"/>
        <end position="132"/>
    </location>
    <ligand>
        <name>S-adenosyl-L-methionine</name>
        <dbReference type="ChEBI" id="CHEBI:59789"/>
    </ligand>
</feature>
<evidence type="ECO:0000256" key="7">
    <source>
        <dbReference type="HAMAP-Rule" id="MF_00658"/>
    </source>
</evidence>
<dbReference type="SUPFAM" id="SSF75217">
    <property type="entry name" value="alpha/beta knot"/>
    <property type="match status" value="1"/>
</dbReference>
<dbReference type="NCBIfam" id="TIGR00246">
    <property type="entry name" value="tRNA_RlmH_YbeA"/>
    <property type="match status" value="1"/>
</dbReference>
<dbReference type="Gene3D" id="3.40.1280.10">
    <property type="match status" value="1"/>
</dbReference>
<feature type="binding site" evidence="7">
    <location>
        <position position="108"/>
    </location>
    <ligand>
        <name>S-adenosyl-L-methionine</name>
        <dbReference type="ChEBI" id="CHEBI:59789"/>
    </ligand>
</feature>
<keyword evidence="3 7" id="KW-0489">Methyltransferase</keyword>
<comment type="catalytic activity">
    <reaction evidence="7">
        <text>pseudouridine(1915) in 23S rRNA + S-adenosyl-L-methionine = N(3)-methylpseudouridine(1915) in 23S rRNA + S-adenosyl-L-homocysteine + H(+)</text>
        <dbReference type="Rhea" id="RHEA:42752"/>
        <dbReference type="Rhea" id="RHEA-COMP:10221"/>
        <dbReference type="Rhea" id="RHEA-COMP:10222"/>
        <dbReference type="ChEBI" id="CHEBI:15378"/>
        <dbReference type="ChEBI" id="CHEBI:57856"/>
        <dbReference type="ChEBI" id="CHEBI:59789"/>
        <dbReference type="ChEBI" id="CHEBI:65314"/>
        <dbReference type="ChEBI" id="CHEBI:74486"/>
        <dbReference type="EC" id="2.1.1.177"/>
    </reaction>
</comment>
<dbReference type="InterPro" id="IPR029026">
    <property type="entry name" value="tRNA_m1G_MTases_N"/>
</dbReference>
<comment type="subcellular location">
    <subcellularLocation>
        <location evidence="7">Cytoplasm</location>
    </subcellularLocation>
</comment>
<dbReference type="NCBIfam" id="NF000985">
    <property type="entry name" value="PRK00103.1-3"/>
    <property type="match status" value="1"/>
</dbReference>
<reference evidence="8 9" key="1">
    <citation type="submission" date="2018-08" db="EMBL/GenBank/DDBJ databases">
        <title>The metabolism and importance of syntrophic acetate oxidation coupled to methane or sulfide production in haloalkaline environments.</title>
        <authorList>
            <person name="Timmers P.H.A."/>
            <person name="Vavourakis C.D."/>
            <person name="Sorokin D.Y."/>
            <person name="Sinninghe Damste J.S."/>
            <person name="Muyzer G."/>
            <person name="Stams A.J.M."/>
            <person name="Plugge C.M."/>
        </authorList>
    </citation>
    <scope>NUCLEOTIDE SEQUENCE [LARGE SCALE GENOMIC DNA]</scope>
    <source>
        <strain evidence="8">MSAO_Bac1</strain>
    </source>
</reference>
<comment type="similarity">
    <text evidence="6 7">Belongs to the RNA methyltransferase RlmH family.</text>
</comment>
<accession>A0A424YFT9</accession>
<name>A0A424YFT9_9FIRM</name>
<keyword evidence="4 7" id="KW-0808">Transferase</keyword>
<gene>
    <name evidence="7 8" type="primary">rlmH</name>
    <name evidence="8" type="ORF">D5R97_03810</name>
</gene>